<evidence type="ECO:0008006" key="6">
    <source>
        <dbReference type="Google" id="ProtNLM"/>
    </source>
</evidence>
<keyword evidence="3" id="KW-0812">Transmembrane</keyword>
<name>A0A2N3MY80_9PEZI</name>
<dbReference type="OrthoDB" id="3687641at2759"/>
<dbReference type="Pfam" id="PF11807">
    <property type="entry name" value="UstYa"/>
    <property type="match status" value="1"/>
</dbReference>
<dbReference type="EMBL" id="NLAX01001623">
    <property type="protein sequence ID" value="PKS05130.1"/>
    <property type="molecule type" value="Genomic_DNA"/>
</dbReference>
<reference evidence="4 5" key="1">
    <citation type="journal article" date="2017" name="G3 (Bethesda)">
        <title>First Draft Genome Sequence of the Pathogenic Fungus Lomentospora prolificans (Formerly Scedosporium prolificans).</title>
        <authorList>
            <person name="Luo R."/>
            <person name="Zimin A."/>
            <person name="Workman R."/>
            <person name="Fan Y."/>
            <person name="Pertea G."/>
            <person name="Grossman N."/>
            <person name="Wear M.P."/>
            <person name="Jia B."/>
            <person name="Miller H."/>
            <person name="Casadevall A."/>
            <person name="Timp W."/>
            <person name="Zhang S.X."/>
            <person name="Salzberg S.L."/>
        </authorList>
    </citation>
    <scope>NUCLEOTIDE SEQUENCE [LARGE SCALE GENOMIC DNA]</scope>
    <source>
        <strain evidence="4 5">JHH-5317</strain>
    </source>
</reference>
<keyword evidence="5" id="KW-1185">Reference proteome</keyword>
<comment type="similarity">
    <text evidence="2">Belongs to the ustYa family.</text>
</comment>
<dbReference type="InterPro" id="IPR021765">
    <property type="entry name" value="UstYa-like"/>
</dbReference>
<dbReference type="AlphaFoldDB" id="A0A2N3MY80"/>
<evidence type="ECO:0000256" key="3">
    <source>
        <dbReference type="SAM" id="Phobius"/>
    </source>
</evidence>
<dbReference type="STRING" id="41688.A0A2N3MY80"/>
<keyword evidence="3" id="KW-1133">Transmembrane helix</keyword>
<dbReference type="InParanoid" id="A0A2N3MY80"/>
<comment type="caution">
    <text evidence="4">The sequence shown here is derived from an EMBL/GenBank/DDBJ whole genome shotgun (WGS) entry which is preliminary data.</text>
</comment>
<accession>A0A2N3MY80</accession>
<dbReference type="VEuPathDB" id="FungiDB:jhhlp_008497"/>
<dbReference type="GO" id="GO:0043386">
    <property type="term" value="P:mycotoxin biosynthetic process"/>
    <property type="evidence" value="ECO:0007669"/>
    <property type="project" value="InterPro"/>
</dbReference>
<organism evidence="4 5">
    <name type="scientific">Lomentospora prolificans</name>
    <dbReference type="NCBI Taxonomy" id="41688"/>
    <lineage>
        <taxon>Eukaryota</taxon>
        <taxon>Fungi</taxon>
        <taxon>Dikarya</taxon>
        <taxon>Ascomycota</taxon>
        <taxon>Pezizomycotina</taxon>
        <taxon>Sordariomycetes</taxon>
        <taxon>Hypocreomycetidae</taxon>
        <taxon>Microascales</taxon>
        <taxon>Microascaceae</taxon>
        <taxon>Lomentospora</taxon>
    </lineage>
</organism>
<evidence type="ECO:0000313" key="5">
    <source>
        <dbReference type="Proteomes" id="UP000233524"/>
    </source>
</evidence>
<dbReference type="Proteomes" id="UP000233524">
    <property type="component" value="Unassembled WGS sequence"/>
</dbReference>
<feature type="transmembrane region" description="Helical" evidence="3">
    <location>
        <begin position="49"/>
        <end position="72"/>
    </location>
</feature>
<evidence type="ECO:0000256" key="2">
    <source>
        <dbReference type="ARBA" id="ARBA00035112"/>
    </source>
</evidence>
<proteinExistence type="inferred from homology"/>
<keyword evidence="3" id="KW-0472">Membrane</keyword>
<comment type="pathway">
    <text evidence="1">Mycotoxin biosynthesis.</text>
</comment>
<sequence>MAQVYTSVPLDEEHQSILPSSEKSHISGLRLRYNTDTFRQKLARFVKQWIWVIHTVLLGSSLVFFLLAYYVARAQLNATAFTKEFSAWFRGALILPLAAPALDEVEYETIKFDLPPTMDNPSIYVGKGPEVDAAWEAITGDVGDSILPEEDGLRLGLSPDSLVIEDPATGQKGFRVGMEVFHQLHCLNLLRQSTFKEYYSHTGGDVDTDDDDLRGHIDHCIEALRMALMCQSDIGVFSFRHFEGADGYWPDYATTHTCRNFSKIRDWAMAKSVVWTDEN</sequence>
<protein>
    <recommendedName>
        <fullName evidence="6">Cyclochlorotine biosynthesis protein O</fullName>
    </recommendedName>
</protein>
<gene>
    <name evidence="4" type="ORF">jhhlp_008497</name>
</gene>
<dbReference type="PANTHER" id="PTHR33365">
    <property type="entry name" value="YALI0B05434P"/>
    <property type="match status" value="1"/>
</dbReference>
<evidence type="ECO:0000256" key="1">
    <source>
        <dbReference type="ARBA" id="ARBA00004685"/>
    </source>
</evidence>
<evidence type="ECO:0000313" key="4">
    <source>
        <dbReference type="EMBL" id="PKS05130.1"/>
    </source>
</evidence>
<dbReference type="PANTHER" id="PTHR33365:SF4">
    <property type="entry name" value="CYCLOCHLOROTINE BIOSYNTHESIS PROTEIN O"/>
    <property type="match status" value="1"/>
</dbReference>